<evidence type="ECO:0000313" key="3">
    <source>
        <dbReference type="Proteomes" id="UP001642409"/>
    </source>
</evidence>
<reference evidence="1" key="1">
    <citation type="submission" date="2023-06" db="EMBL/GenBank/DDBJ databases">
        <authorList>
            <person name="Kurt Z."/>
        </authorList>
    </citation>
    <scope>NUCLEOTIDE SEQUENCE</scope>
</reference>
<accession>A0AA86QCV4</accession>
<dbReference type="AlphaFoldDB" id="A0AA86QCV4"/>
<evidence type="ECO:0000313" key="1">
    <source>
        <dbReference type="EMBL" id="CAI9956415.1"/>
    </source>
</evidence>
<evidence type="ECO:0000313" key="2">
    <source>
        <dbReference type="EMBL" id="CAL6047067.1"/>
    </source>
</evidence>
<comment type="caution">
    <text evidence="1">The sequence shown here is derived from an EMBL/GenBank/DDBJ whole genome shotgun (WGS) entry which is preliminary data.</text>
</comment>
<gene>
    <name evidence="2" type="ORF">HINF_LOCUS42029</name>
    <name evidence="1" type="ORF">HINF_LOCUS44060</name>
</gene>
<keyword evidence="3" id="KW-1185">Reference proteome</keyword>
<protein>
    <submittedName>
        <fullName evidence="2">Hypothetical_protein</fullName>
    </submittedName>
</protein>
<dbReference type="EMBL" id="CATOUU010000873">
    <property type="protein sequence ID" value="CAI9956415.1"/>
    <property type="molecule type" value="Genomic_DNA"/>
</dbReference>
<reference evidence="2 3" key="2">
    <citation type="submission" date="2024-07" db="EMBL/GenBank/DDBJ databases">
        <authorList>
            <person name="Akdeniz Z."/>
        </authorList>
    </citation>
    <scope>NUCLEOTIDE SEQUENCE [LARGE SCALE GENOMIC DNA]</scope>
</reference>
<proteinExistence type="predicted"/>
<name>A0AA86QCV4_9EUKA</name>
<dbReference type="Proteomes" id="UP001642409">
    <property type="component" value="Unassembled WGS sequence"/>
</dbReference>
<sequence length="823" mass="89431">MQFVQILSIVFSKSATDIECQNLLLRVKSTRYCEKVTQLVDKTVTLNTITTESFSFFINVEMTKNLILTAVVQSSTFSTFALTGDLIVENCQIEVTSTSSSSALLSLAALQVLIVDSSFTCTLTPILNDMVSATLVSASQILINRSILSSVMHAQSGILSGFVCYSPKTYITSVTAYFNIQAQQCGSISANIDNAIIIITSSNISGSITPTTSQGILVGSGNNVTIDISIDSYITISGPFTDFNTNMNNCNGICGPTNLPVFKVFGSITSSSAFIFSTSSELSGSKIIFDANLNLIFTGNFSIIKYVGNIQNINIQGQFGATGAVNSYANIISSNITTSVTFIQIQIQVSVQAQSLCKLNLISNSVTAQITINSLVVTGTYSTVTGGFSMIWQISASVYTPYQSSNITNYQFQGIIQTTAPSSLIVINVQLIDLTIMNSNFTVTQTFNISGTSSILIKKFNSLADNSGILIVNNIKVMQSISDQNINIIAGILFNYLYNTQIVFKKITVQYSSKSNIVNSYQQTIFGIVFSSNITIAKSKFDHYIYANILQRIGLLSVSIQAISALQINNIQYSLYASSSGDLYQMNDFGLLGVYTPTLDYSTTQATITNSTLESKINVQIVNQNQNQYFGVLAGKVTMQITAYNLKIYDSFINAPTSKYVGIIGSITSKTNFSNLDVQNLQISALSYSGLFAYFSGQITLQNISFLNSNLYIQQPNVYSASLIGTLYSSTISITNIIYKNLNYTTPAPFLSSSLFFGSFYNSIALIQNCKLAVNSPSNIYFYSQLDGGQIDVVQTAAQLTGNCIDPLCRVAYHETSEKVTYQ</sequence>
<dbReference type="EMBL" id="CAXDID020000170">
    <property type="protein sequence ID" value="CAL6047067.1"/>
    <property type="molecule type" value="Genomic_DNA"/>
</dbReference>
<organism evidence="1">
    <name type="scientific">Hexamita inflata</name>
    <dbReference type="NCBI Taxonomy" id="28002"/>
    <lineage>
        <taxon>Eukaryota</taxon>
        <taxon>Metamonada</taxon>
        <taxon>Diplomonadida</taxon>
        <taxon>Hexamitidae</taxon>
        <taxon>Hexamitinae</taxon>
        <taxon>Hexamita</taxon>
    </lineage>
</organism>